<keyword evidence="2" id="KW-1185">Reference proteome</keyword>
<protein>
    <submittedName>
        <fullName evidence="1">Uncharacterized protein</fullName>
    </submittedName>
</protein>
<sequence length="194" mass="19216">MSGEPYKIEPYTLANGAGITLNFEGHFFRILDCTGATELDVGVDGYSPYLVPVGVGIPVPKGFSSIRVVNNSGGAVTFNIGVGEGAIDDGRFQASGTISISGTVDLGLASSYSTAAVVVGVAAGLVVAANAARKSVTIQNLGAQPIYLGGAGVTVADGLEVAANGGAFTLSGVSAAVYAISGTAGQDVRVLEEG</sequence>
<organism evidence="1 2">
    <name type="scientific">Magnetovibrio blakemorei</name>
    <dbReference type="NCBI Taxonomy" id="28181"/>
    <lineage>
        <taxon>Bacteria</taxon>
        <taxon>Pseudomonadati</taxon>
        <taxon>Pseudomonadota</taxon>
        <taxon>Alphaproteobacteria</taxon>
        <taxon>Rhodospirillales</taxon>
        <taxon>Magnetovibrionaceae</taxon>
        <taxon>Magnetovibrio</taxon>
    </lineage>
</organism>
<dbReference type="AlphaFoldDB" id="A0A1E5Q413"/>
<evidence type="ECO:0000313" key="2">
    <source>
        <dbReference type="Proteomes" id="UP000095347"/>
    </source>
</evidence>
<dbReference type="RefSeq" id="WP_069959151.1">
    <property type="nucleotide sequence ID" value="NZ_MCGG01000067.1"/>
</dbReference>
<accession>A0A1E5Q413</accession>
<gene>
    <name evidence="1" type="ORF">BEN30_00730</name>
</gene>
<reference evidence="2" key="1">
    <citation type="submission" date="2016-07" db="EMBL/GenBank/DDBJ databases">
        <authorList>
            <person name="Florea S."/>
            <person name="Webb J.S."/>
            <person name="Jaromczyk J."/>
            <person name="Schardl C.L."/>
        </authorList>
    </citation>
    <scope>NUCLEOTIDE SEQUENCE [LARGE SCALE GENOMIC DNA]</scope>
    <source>
        <strain evidence="2">MV-1</strain>
    </source>
</reference>
<comment type="caution">
    <text evidence="1">The sequence shown here is derived from an EMBL/GenBank/DDBJ whole genome shotgun (WGS) entry which is preliminary data.</text>
</comment>
<proteinExistence type="predicted"/>
<evidence type="ECO:0000313" key="1">
    <source>
        <dbReference type="EMBL" id="OEJ64649.1"/>
    </source>
</evidence>
<dbReference type="STRING" id="28181.BEN30_00730"/>
<dbReference type="EMBL" id="MCGG01000067">
    <property type="protein sequence ID" value="OEJ64649.1"/>
    <property type="molecule type" value="Genomic_DNA"/>
</dbReference>
<dbReference type="Proteomes" id="UP000095347">
    <property type="component" value="Unassembled WGS sequence"/>
</dbReference>
<name>A0A1E5Q413_9PROT</name>